<dbReference type="EMBL" id="FWXR01000030">
    <property type="protein sequence ID" value="SMD11723.1"/>
    <property type="molecule type" value="Genomic_DNA"/>
</dbReference>
<keyword evidence="2" id="KW-0238">DNA-binding</keyword>
<dbReference type="SMART" id="SM00354">
    <property type="entry name" value="HTH_LACI"/>
    <property type="match status" value="1"/>
</dbReference>
<proteinExistence type="predicted"/>
<evidence type="ECO:0000256" key="3">
    <source>
        <dbReference type="ARBA" id="ARBA00023163"/>
    </source>
</evidence>
<accession>A0A1W2EPR7</accession>
<keyword evidence="1" id="KW-0805">Transcription regulation</keyword>
<evidence type="ECO:0000313" key="6">
    <source>
        <dbReference type="Proteomes" id="UP000192656"/>
    </source>
</evidence>
<dbReference type="GO" id="GO:0000976">
    <property type="term" value="F:transcription cis-regulatory region binding"/>
    <property type="evidence" value="ECO:0007669"/>
    <property type="project" value="TreeGrafter"/>
</dbReference>
<dbReference type="AlphaFoldDB" id="A0A1W2EPR7"/>
<dbReference type="CDD" id="cd06273">
    <property type="entry name" value="PBP1_LacI-like"/>
    <property type="match status" value="1"/>
</dbReference>
<evidence type="ECO:0000256" key="1">
    <source>
        <dbReference type="ARBA" id="ARBA00023015"/>
    </source>
</evidence>
<protein>
    <submittedName>
        <fullName evidence="5">Transcriptional regulator, LacI family</fullName>
    </submittedName>
</protein>
<evidence type="ECO:0000259" key="4">
    <source>
        <dbReference type="PROSITE" id="PS50932"/>
    </source>
</evidence>
<dbReference type="InterPro" id="IPR010982">
    <property type="entry name" value="Lambda_DNA-bd_dom_sf"/>
</dbReference>
<gene>
    <name evidence="5" type="ORF">SAMN06297251_1308</name>
</gene>
<dbReference type="RefSeq" id="WP_139798525.1">
    <property type="nucleotide sequence ID" value="NZ_FWXR01000030.1"/>
</dbReference>
<dbReference type="InterPro" id="IPR028082">
    <property type="entry name" value="Peripla_BP_I"/>
</dbReference>
<keyword evidence="3" id="KW-0804">Transcription</keyword>
<reference evidence="5 6" key="1">
    <citation type="submission" date="2017-04" db="EMBL/GenBank/DDBJ databases">
        <authorList>
            <person name="Afonso C.L."/>
            <person name="Miller P.J."/>
            <person name="Scott M.A."/>
            <person name="Spackman E."/>
            <person name="Goraichik I."/>
            <person name="Dimitrov K.M."/>
            <person name="Suarez D.L."/>
            <person name="Swayne D.E."/>
        </authorList>
    </citation>
    <scope>NUCLEOTIDE SEQUENCE [LARGE SCALE GENOMIC DNA]</scope>
    <source>
        <strain evidence="5 6">CGMCC 1.10972</strain>
    </source>
</reference>
<dbReference type="GO" id="GO:0003700">
    <property type="term" value="F:DNA-binding transcription factor activity"/>
    <property type="evidence" value="ECO:0007669"/>
    <property type="project" value="TreeGrafter"/>
</dbReference>
<dbReference type="Gene3D" id="1.10.260.40">
    <property type="entry name" value="lambda repressor-like DNA-binding domains"/>
    <property type="match status" value="1"/>
</dbReference>
<name>A0A1W2EPR7_9HYPH</name>
<dbReference type="Gene3D" id="3.40.50.2300">
    <property type="match status" value="2"/>
</dbReference>
<dbReference type="InterPro" id="IPR046335">
    <property type="entry name" value="LacI/GalR-like_sensor"/>
</dbReference>
<dbReference type="Pfam" id="PF13377">
    <property type="entry name" value="Peripla_BP_3"/>
    <property type="match status" value="1"/>
</dbReference>
<dbReference type="SUPFAM" id="SSF53822">
    <property type="entry name" value="Periplasmic binding protein-like I"/>
    <property type="match status" value="1"/>
</dbReference>
<dbReference type="CDD" id="cd01392">
    <property type="entry name" value="HTH_LacI"/>
    <property type="match status" value="1"/>
</dbReference>
<keyword evidence="6" id="KW-1185">Reference proteome</keyword>
<organism evidence="5 6">
    <name type="scientific">Fulvimarina manganoxydans</name>
    <dbReference type="NCBI Taxonomy" id="937218"/>
    <lineage>
        <taxon>Bacteria</taxon>
        <taxon>Pseudomonadati</taxon>
        <taxon>Pseudomonadota</taxon>
        <taxon>Alphaproteobacteria</taxon>
        <taxon>Hyphomicrobiales</taxon>
        <taxon>Aurantimonadaceae</taxon>
        <taxon>Fulvimarina</taxon>
    </lineage>
</organism>
<dbReference type="PANTHER" id="PTHR30146">
    <property type="entry name" value="LACI-RELATED TRANSCRIPTIONAL REPRESSOR"/>
    <property type="match status" value="1"/>
</dbReference>
<dbReference type="PRINTS" id="PR00036">
    <property type="entry name" value="HTHLACI"/>
</dbReference>
<dbReference type="InterPro" id="IPR000843">
    <property type="entry name" value="HTH_LacI"/>
</dbReference>
<dbReference type="STRING" id="937218.SAMN06297251_1308"/>
<sequence>MSLRSKLEDVAKMAGVSTATVSRCLNEPGKVTNKTRERVMNAVDALGYTPHFGAKALASRKTRTVGAVIPTMDNAIFARGLQAFQEALAAAGVTLLVSSSGYDAEQEADQIRVLVMRGAEGVLLIGTARLAKAYEFLARSKTPYVIAWALSDRESPCVGFDNMGAAKAMAERVLALGHRDIAMISGITAMNDRAASRVEGVRAALVQGGLDPDRLSVEEVHYAFDAAGKAFERLMVREVPPTAIICGNDVLGVGAISAAKRRGLRVPEDISITGFDDIDIAAHVEPGLTTVHVPHERMGAGAAAALLALIEGETPQATVCIETRIVERGSLGPPRVGA</sequence>
<feature type="domain" description="HTH lacI-type" evidence="4">
    <location>
        <begin position="5"/>
        <end position="59"/>
    </location>
</feature>
<evidence type="ECO:0000256" key="2">
    <source>
        <dbReference type="ARBA" id="ARBA00023125"/>
    </source>
</evidence>
<dbReference type="PANTHER" id="PTHR30146:SF138">
    <property type="entry name" value="TRANSCRIPTIONAL REGULATORY PROTEIN"/>
    <property type="match status" value="1"/>
</dbReference>
<dbReference type="PROSITE" id="PS50932">
    <property type="entry name" value="HTH_LACI_2"/>
    <property type="match status" value="1"/>
</dbReference>
<dbReference type="SUPFAM" id="SSF47413">
    <property type="entry name" value="lambda repressor-like DNA-binding domains"/>
    <property type="match status" value="1"/>
</dbReference>
<evidence type="ECO:0000313" key="5">
    <source>
        <dbReference type="EMBL" id="SMD11723.1"/>
    </source>
</evidence>
<dbReference type="Proteomes" id="UP000192656">
    <property type="component" value="Unassembled WGS sequence"/>
</dbReference>
<dbReference type="OrthoDB" id="7325800at2"/>
<dbReference type="Pfam" id="PF00356">
    <property type="entry name" value="LacI"/>
    <property type="match status" value="1"/>
</dbReference>